<feature type="binding site" evidence="8">
    <location>
        <position position="104"/>
    </location>
    <ligand>
        <name>[2Fe-2S] cluster</name>
        <dbReference type="ChEBI" id="CHEBI:190135"/>
    </ligand>
</feature>
<dbReference type="SUPFAM" id="SSF52833">
    <property type="entry name" value="Thioredoxin-like"/>
    <property type="match status" value="1"/>
</dbReference>
<evidence type="ECO:0000256" key="2">
    <source>
        <dbReference type="ARBA" id="ARBA00022714"/>
    </source>
</evidence>
<evidence type="ECO:0000256" key="1">
    <source>
        <dbReference type="ARBA" id="ARBA00010643"/>
    </source>
</evidence>
<feature type="binding site" evidence="8">
    <location>
        <position position="144"/>
    </location>
    <ligand>
        <name>[2Fe-2S] cluster</name>
        <dbReference type="ChEBI" id="CHEBI:190135"/>
    </ligand>
</feature>
<dbReference type="InterPro" id="IPR042128">
    <property type="entry name" value="NuoE_dom"/>
</dbReference>
<keyword evidence="5 8" id="KW-0411">Iron-sulfur</keyword>
<sequence length="185" mass="20172">MTSSTHHHDTAPSAPSAPLEPAILERFAREVAKYPEAGKQSAVMACLSIVQQDEGYVSLQREREIAEYLGMAPIAVHEVTTFYNMYNQHPVGKFKLNVCTNLPCQLRDGVTALVHLEKKLGIKMGETTADGLFTLQQSECLGACADSPVMLVNDRTMCSFMTNEKLDQLVDGLRNAAPATKGEAS</sequence>
<dbReference type="CDD" id="cd03064">
    <property type="entry name" value="TRX_Fd_NuoE"/>
    <property type="match status" value="1"/>
</dbReference>
<evidence type="ECO:0000256" key="4">
    <source>
        <dbReference type="ARBA" id="ARBA00023004"/>
    </source>
</evidence>
<dbReference type="PANTHER" id="PTHR10371:SF3">
    <property type="entry name" value="NADH DEHYDROGENASE [UBIQUINONE] FLAVOPROTEIN 2, MITOCHONDRIAL"/>
    <property type="match status" value="1"/>
</dbReference>
<dbReference type="PIRSF" id="PIRSF000216">
    <property type="entry name" value="NADH_DH_24kDa"/>
    <property type="match status" value="1"/>
</dbReference>
<keyword evidence="2 8" id="KW-0001">2Fe-2S</keyword>
<evidence type="ECO:0000313" key="10">
    <source>
        <dbReference type="Proteomes" id="UP000267418"/>
    </source>
</evidence>
<dbReference type="FunFam" id="1.10.10.1590:FF:000001">
    <property type="entry name" value="NADH-quinone oxidoreductase subunit E"/>
    <property type="match status" value="1"/>
</dbReference>
<dbReference type="GO" id="GO:0046872">
    <property type="term" value="F:metal ion binding"/>
    <property type="evidence" value="ECO:0007669"/>
    <property type="project" value="UniProtKB-KW"/>
</dbReference>
<dbReference type="Gene3D" id="1.10.10.1590">
    <property type="entry name" value="NADH-quinone oxidoreductase subunit E"/>
    <property type="match status" value="1"/>
</dbReference>
<reference evidence="9 10" key="1">
    <citation type="submission" date="2018-12" db="EMBL/GenBank/DDBJ databases">
        <title>The genome of Variovorax gossypii DSM 100435.</title>
        <authorList>
            <person name="Gao J."/>
            <person name="Sun J."/>
        </authorList>
    </citation>
    <scope>NUCLEOTIDE SEQUENCE [LARGE SCALE GENOMIC DNA]</scope>
    <source>
        <strain evidence="9 10">DSM 100435</strain>
    </source>
</reference>
<dbReference type="RefSeq" id="WP_126469152.1">
    <property type="nucleotide sequence ID" value="NZ_RXOE01000001.1"/>
</dbReference>
<keyword evidence="4 8" id="KW-0408">Iron</keyword>
<comment type="similarity">
    <text evidence="1">Belongs to the complex I 24 kDa subunit family.</text>
</comment>
<organism evidence="9 10">
    <name type="scientific">Variovorax gossypii</name>
    <dbReference type="NCBI Taxonomy" id="1679495"/>
    <lineage>
        <taxon>Bacteria</taxon>
        <taxon>Pseudomonadati</taxon>
        <taxon>Pseudomonadota</taxon>
        <taxon>Betaproteobacteria</taxon>
        <taxon>Burkholderiales</taxon>
        <taxon>Comamonadaceae</taxon>
        <taxon>Variovorax</taxon>
    </lineage>
</organism>
<feature type="binding site" evidence="8">
    <location>
        <position position="99"/>
    </location>
    <ligand>
        <name>[2Fe-2S] cluster</name>
        <dbReference type="ChEBI" id="CHEBI:190135"/>
    </ligand>
</feature>
<keyword evidence="10" id="KW-1185">Reference proteome</keyword>
<feature type="binding site" evidence="8">
    <location>
        <position position="140"/>
    </location>
    <ligand>
        <name>[2Fe-2S] cluster</name>
        <dbReference type="ChEBI" id="CHEBI:190135"/>
    </ligand>
</feature>
<evidence type="ECO:0000256" key="3">
    <source>
        <dbReference type="ARBA" id="ARBA00022723"/>
    </source>
</evidence>
<dbReference type="GO" id="GO:0051537">
    <property type="term" value="F:2 iron, 2 sulfur cluster binding"/>
    <property type="evidence" value="ECO:0007669"/>
    <property type="project" value="UniProtKB-KW"/>
</dbReference>
<protein>
    <submittedName>
        <fullName evidence="9">NAD(P)H-dependent oxidoreductase subunit E</fullName>
    </submittedName>
</protein>
<dbReference type="InterPro" id="IPR041921">
    <property type="entry name" value="NuoE_N"/>
</dbReference>
<dbReference type="Gene3D" id="3.40.30.10">
    <property type="entry name" value="Glutaredoxin"/>
    <property type="match status" value="1"/>
</dbReference>
<evidence type="ECO:0000256" key="8">
    <source>
        <dbReference type="PIRSR" id="PIRSR000216-1"/>
    </source>
</evidence>
<gene>
    <name evidence="9" type="ORF">EJP69_06930</name>
</gene>
<keyword evidence="3 8" id="KW-0479">Metal-binding</keyword>
<dbReference type="GO" id="GO:0003954">
    <property type="term" value="F:NADH dehydrogenase activity"/>
    <property type="evidence" value="ECO:0007669"/>
    <property type="project" value="TreeGrafter"/>
</dbReference>
<evidence type="ECO:0000313" key="9">
    <source>
        <dbReference type="EMBL" id="RTQ37455.1"/>
    </source>
</evidence>
<dbReference type="OrthoDB" id="9807941at2"/>
<dbReference type="NCBIfam" id="TIGR01958">
    <property type="entry name" value="nuoE_fam"/>
    <property type="match status" value="1"/>
</dbReference>
<evidence type="ECO:0000256" key="6">
    <source>
        <dbReference type="ARBA" id="ARBA00034078"/>
    </source>
</evidence>
<comment type="cofactor">
    <cofactor evidence="8">
        <name>[2Fe-2S] cluster</name>
        <dbReference type="ChEBI" id="CHEBI:190135"/>
    </cofactor>
    <text evidence="8">Binds 1 [2Fe-2S] cluster.</text>
</comment>
<name>A0A431TTD3_9BURK</name>
<dbReference type="InterPro" id="IPR036249">
    <property type="entry name" value="Thioredoxin-like_sf"/>
</dbReference>
<evidence type="ECO:0000256" key="5">
    <source>
        <dbReference type="ARBA" id="ARBA00023014"/>
    </source>
</evidence>
<accession>A0A431TTD3</accession>
<comment type="cofactor">
    <cofactor evidence="6">
        <name>[2Fe-2S] cluster</name>
        <dbReference type="ChEBI" id="CHEBI:190135"/>
    </cofactor>
</comment>
<comment type="caution">
    <text evidence="9">The sequence shown here is derived from an EMBL/GenBank/DDBJ whole genome shotgun (WGS) entry which is preliminary data.</text>
</comment>
<dbReference type="EMBL" id="RXOE01000001">
    <property type="protein sequence ID" value="RTQ37455.1"/>
    <property type="molecule type" value="Genomic_DNA"/>
</dbReference>
<dbReference type="Pfam" id="PF01257">
    <property type="entry name" value="2Fe-2S_thioredx"/>
    <property type="match status" value="1"/>
</dbReference>
<dbReference type="InterPro" id="IPR002023">
    <property type="entry name" value="NuoE-like"/>
</dbReference>
<dbReference type="PANTHER" id="PTHR10371">
    <property type="entry name" value="NADH DEHYDROGENASE UBIQUINONE FLAVOPROTEIN 2, MITOCHONDRIAL"/>
    <property type="match status" value="1"/>
</dbReference>
<dbReference type="Proteomes" id="UP000267418">
    <property type="component" value="Unassembled WGS sequence"/>
</dbReference>
<dbReference type="AlphaFoldDB" id="A0A431TTD3"/>
<evidence type="ECO:0000256" key="7">
    <source>
        <dbReference type="ARBA" id="ARBA00047712"/>
    </source>
</evidence>
<proteinExistence type="inferred from homology"/>
<comment type="catalytic activity">
    <reaction evidence="7">
        <text>a quinone + NADH + 5 H(+)(in) = a quinol + NAD(+) + 4 H(+)(out)</text>
        <dbReference type="Rhea" id="RHEA:57888"/>
        <dbReference type="ChEBI" id="CHEBI:15378"/>
        <dbReference type="ChEBI" id="CHEBI:24646"/>
        <dbReference type="ChEBI" id="CHEBI:57540"/>
        <dbReference type="ChEBI" id="CHEBI:57945"/>
        <dbReference type="ChEBI" id="CHEBI:132124"/>
    </reaction>
</comment>